<reference evidence="2 3" key="1">
    <citation type="submission" date="2016-01" db="EMBL/GenBank/DDBJ databases">
        <title>Highly variable Streptococcus oralis are common among viridans streptococci isolated from primates.</title>
        <authorList>
            <person name="Denapaite D."/>
            <person name="Rieger M."/>
            <person name="Koendgen S."/>
            <person name="Brueckner R."/>
            <person name="Ochigava I."/>
            <person name="Kappeler P."/>
            <person name="Maetz-Rensing K."/>
            <person name="Leendertz F."/>
            <person name="Hakenbeck R."/>
        </authorList>
    </citation>
    <scope>NUCLEOTIDE SEQUENCE [LARGE SCALE GENOMIC DNA]</scope>
    <source>
        <strain evidence="2 3">DD18</strain>
    </source>
</reference>
<dbReference type="EMBL" id="LQZF01000139">
    <property type="protein sequence ID" value="KXU12890.1"/>
    <property type="molecule type" value="Genomic_DNA"/>
</dbReference>
<evidence type="ECO:0000256" key="1">
    <source>
        <dbReference type="SAM" id="Phobius"/>
    </source>
</evidence>
<keyword evidence="1" id="KW-1133">Transmembrane helix</keyword>
<keyword evidence="1" id="KW-0472">Membrane</keyword>
<evidence type="ECO:0000313" key="3">
    <source>
        <dbReference type="Proteomes" id="UP000072578"/>
    </source>
</evidence>
<sequence length="51" mass="5964">MLYGFTIIPFREFIIVYFLAYEILILLGTVIGATIRYLVQKLKNKKLSQNP</sequence>
<accession>A0A139RDQ5</accession>
<dbReference type="AlphaFoldDB" id="A0A139RDQ5"/>
<comment type="caution">
    <text evidence="2">The sequence shown here is derived from an EMBL/GenBank/DDBJ whole genome shotgun (WGS) entry which is preliminary data.</text>
</comment>
<name>A0A139RDQ5_9STRE</name>
<organism evidence="2 3">
    <name type="scientific">Streptococcus infantis</name>
    <dbReference type="NCBI Taxonomy" id="68892"/>
    <lineage>
        <taxon>Bacteria</taxon>
        <taxon>Bacillati</taxon>
        <taxon>Bacillota</taxon>
        <taxon>Bacilli</taxon>
        <taxon>Lactobacillales</taxon>
        <taxon>Streptococcaceae</taxon>
        <taxon>Streptococcus</taxon>
    </lineage>
</organism>
<proteinExistence type="predicted"/>
<dbReference type="PATRIC" id="fig|68892.8.peg.1358"/>
<feature type="transmembrane region" description="Helical" evidence="1">
    <location>
        <begin position="14"/>
        <end position="39"/>
    </location>
</feature>
<dbReference type="Proteomes" id="UP000072578">
    <property type="component" value="Unassembled WGS sequence"/>
</dbReference>
<evidence type="ECO:0000313" key="2">
    <source>
        <dbReference type="EMBL" id="KXU12890.1"/>
    </source>
</evidence>
<gene>
    <name evidence="2" type="ORF">SINDD18_01221</name>
</gene>
<protein>
    <submittedName>
        <fullName evidence="2">Uncharacterized protein</fullName>
    </submittedName>
</protein>
<keyword evidence="1" id="KW-0812">Transmembrane</keyword>